<dbReference type="EMBL" id="SWLB01000007">
    <property type="protein sequence ID" value="KAF3336912.1"/>
    <property type="molecule type" value="Genomic_DNA"/>
</dbReference>
<reference evidence="1" key="1">
    <citation type="submission" date="2020-01" db="EMBL/GenBank/DDBJ databases">
        <title>Genome sequence of Kobresia littledalei, the first chromosome-level genome in the family Cyperaceae.</title>
        <authorList>
            <person name="Qu G."/>
        </authorList>
    </citation>
    <scope>NUCLEOTIDE SEQUENCE</scope>
    <source>
        <strain evidence="1">C.B.Clarke</strain>
        <tissue evidence="1">Leaf</tissue>
    </source>
</reference>
<keyword evidence="2" id="KW-1185">Reference proteome</keyword>
<organism evidence="1 2">
    <name type="scientific">Carex littledalei</name>
    <dbReference type="NCBI Taxonomy" id="544730"/>
    <lineage>
        <taxon>Eukaryota</taxon>
        <taxon>Viridiplantae</taxon>
        <taxon>Streptophyta</taxon>
        <taxon>Embryophyta</taxon>
        <taxon>Tracheophyta</taxon>
        <taxon>Spermatophyta</taxon>
        <taxon>Magnoliopsida</taxon>
        <taxon>Liliopsida</taxon>
        <taxon>Poales</taxon>
        <taxon>Cyperaceae</taxon>
        <taxon>Cyperoideae</taxon>
        <taxon>Cariceae</taxon>
        <taxon>Carex</taxon>
        <taxon>Carex subgen. Euthyceras</taxon>
    </lineage>
</organism>
<evidence type="ECO:0000313" key="2">
    <source>
        <dbReference type="Proteomes" id="UP000623129"/>
    </source>
</evidence>
<dbReference type="Proteomes" id="UP000623129">
    <property type="component" value="Unassembled WGS sequence"/>
</dbReference>
<proteinExistence type="predicted"/>
<gene>
    <name evidence="1" type="ORF">FCM35_KLT19498</name>
</gene>
<dbReference type="AlphaFoldDB" id="A0A833VEV5"/>
<sequence>MYNLSNYSENSVTRPPEAKLRYELGIRRRSKPGKGIKYPTRLSTSAAVTASHLLISLLKNDSAAVSTTEPSLVRSRNLFLKWRLLFSQSDSACET</sequence>
<accession>A0A833VEV5</accession>
<protein>
    <submittedName>
        <fullName evidence="1">Uncharacterized protein</fullName>
    </submittedName>
</protein>
<comment type="caution">
    <text evidence="1">The sequence shown here is derived from an EMBL/GenBank/DDBJ whole genome shotgun (WGS) entry which is preliminary data.</text>
</comment>
<name>A0A833VEV5_9POAL</name>
<evidence type="ECO:0000313" key="1">
    <source>
        <dbReference type="EMBL" id="KAF3336912.1"/>
    </source>
</evidence>